<accession>A0A1V8T676</accession>
<keyword evidence="6 11" id="KW-0489">Methyltransferase</keyword>
<name>A0A1V8T676_9PEZI</name>
<evidence type="ECO:0000256" key="6">
    <source>
        <dbReference type="ARBA" id="ARBA00022603"/>
    </source>
</evidence>
<evidence type="ECO:0000256" key="3">
    <source>
        <dbReference type="ARBA" id="ARBA00012795"/>
    </source>
</evidence>
<comment type="subcellular location">
    <subcellularLocation>
        <location evidence="1 11">Cytoplasm</location>
    </subcellularLocation>
</comment>
<comment type="catalytic activity">
    <reaction evidence="10 11">
        <text>uridine(44) in tRNA(Ser) + S-adenosyl-L-methionine = 2'-O-methyluridine(44) in tRNA(Ser) + S-adenosyl-L-homocysteine + H(+)</text>
        <dbReference type="Rhea" id="RHEA:43100"/>
        <dbReference type="Rhea" id="RHEA-COMP:10339"/>
        <dbReference type="Rhea" id="RHEA-COMP:10340"/>
        <dbReference type="ChEBI" id="CHEBI:15378"/>
        <dbReference type="ChEBI" id="CHEBI:57856"/>
        <dbReference type="ChEBI" id="CHEBI:59789"/>
        <dbReference type="ChEBI" id="CHEBI:65315"/>
        <dbReference type="ChEBI" id="CHEBI:74478"/>
        <dbReference type="EC" id="2.1.1.211"/>
    </reaction>
</comment>
<dbReference type="EC" id="2.1.1.211" evidence="3 11"/>
<comment type="caution">
    <text evidence="12">The sequence shown here is derived from an EMBL/GenBank/DDBJ whole genome shotgun (WGS) entry which is preliminary data.</text>
</comment>
<proteinExistence type="inferred from homology"/>
<comment type="similarity">
    <text evidence="2 11">Belongs to the TRM44 family.</text>
</comment>
<dbReference type="FunCoup" id="A0A1V8T676">
    <property type="interactions" value="155"/>
</dbReference>
<keyword evidence="7 11" id="KW-0808">Transferase</keyword>
<evidence type="ECO:0000256" key="10">
    <source>
        <dbReference type="ARBA" id="ARBA00047957"/>
    </source>
</evidence>
<dbReference type="Pfam" id="PF07757">
    <property type="entry name" value="AdoMet_MTase"/>
    <property type="match status" value="2"/>
</dbReference>
<keyword evidence="5 11" id="KW-0963">Cytoplasm</keyword>
<evidence type="ECO:0000256" key="7">
    <source>
        <dbReference type="ARBA" id="ARBA00022679"/>
    </source>
</evidence>
<organism evidence="12 13">
    <name type="scientific">Cryoendolithus antarcticus</name>
    <dbReference type="NCBI Taxonomy" id="1507870"/>
    <lineage>
        <taxon>Eukaryota</taxon>
        <taxon>Fungi</taxon>
        <taxon>Dikarya</taxon>
        <taxon>Ascomycota</taxon>
        <taxon>Pezizomycotina</taxon>
        <taxon>Dothideomycetes</taxon>
        <taxon>Dothideomycetidae</taxon>
        <taxon>Cladosporiales</taxon>
        <taxon>Cladosporiaceae</taxon>
        <taxon>Cryoendolithus</taxon>
    </lineage>
</organism>
<keyword evidence="9 11" id="KW-0819">tRNA processing</keyword>
<gene>
    <name evidence="12" type="ORF">B0A48_07473</name>
</gene>
<sequence length="492" mass="54672">MRAEDMPHYHPAVKQLAFHHSCPRNPSPLGPGKDAGKISVSYEYFNSNQSLNDTRLDRTALKLLQTVHKHGEGQLTGYEKRVHHDQIIPQKRYQDAYARLKAKYGKQLTSNWVEVTDPVKHVFEDIGIAAFLIELWDDMYQRPVTVDAVLKADASTWVGALDVSDDVKEPRESDASAFLANGGEVQALEHKLSFPGFVDIGCGNGILVYILLSEGYYGFGFDARERKSWSTFPTAIVKHLKQQVLVPEIFRSTLGLAHDGDSTWHNGVFERGTFIVSNHADELTAWTPLLAYLNHGAFLAIPCCSHDLAGARFRAPESVRKPTDAAREVTYGNAHMSRLPQQEPYTHVEPLAEDHDTHSIRDQHVDRQGTSSADLAVKQAAETGSLKRSLVQKKMASAYSTLCSYLASISATVGYEVETEVLRIPSTRNHSVIGRHRKELSDRIGGETNTAEDREAVVKNLIEFEMGLSLQSVAHDWITRAGKIAQKPGSGH</sequence>
<dbReference type="EMBL" id="NAJO01000015">
    <property type="protein sequence ID" value="OQO06907.1"/>
    <property type="molecule type" value="Genomic_DNA"/>
</dbReference>
<evidence type="ECO:0000313" key="13">
    <source>
        <dbReference type="Proteomes" id="UP000192596"/>
    </source>
</evidence>
<dbReference type="STRING" id="1507870.A0A1V8T676"/>
<evidence type="ECO:0000256" key="4">
    <source>
        <dbReference type="ARBA" id="ARBA00017788"/>
    </source>
</evidence>
<evidence type="ECO:0000256" key="1">
    <source>
        <dbReference type="ARBA" id="ARBA00004496"/>
    </source>
</evidence>
<evidence type="ECO:0000256" key="9">
    <source>
        <dbReference type="ARBA" id="ARBA00022694"/>
    </source>
</evidence>
<dbReference type="GO" id="GO:0005737">
    <property type="term" value="C:cytoplasm"/>
    <property type="evidence" value="ECO:0007669"/>
    <property type="project" value="UniProtKB-SubCell"/>
</dbReference>
<keyword evidence="13" id="KW-1185">Reference proteome</keyword>
<evidence type="ECO:0000256" key="2">
    <source>
        <dbReference type="ARBA" id="ARBA00009056"/>
    </source>
</evidence>
<evidence type="ECO:0000256" key="8">
    <source>
        <dbReference type="ARBA" id="ARBA00022691"/>
    </source>
</evidence>
<reference evidence="13" key="1">
    <citation type="submission" date="2017-03" db="EMBL/GenBank/DDBJ databases">
        <title>Genomes of endolithic fungi from Antarctica.</title>
        <authorList>
            <person name="Coleine C."/>
            <person name="Masonjones S."/>
            <person name="Stajich J.E."/>
        </authorList>
    </citation>
    <scope>NUCLEOTIDE SEQUENCE [LARGE SCALE GENOMIC DNA]</scope>
    <source>
        <strain evidence="13">CCFEE 5527</strain>
    </source>
</reference>
<dbReference type="AlphaFoldDB" id="A0A1V8T676"/>
<evidence type="ECO:0000313" key="12">
    <source>
        <dbReference type="EMBL" id="OQO06907.1"/>
    </source>
</evidence>
<dbReference type="GO" id="GO:0141101">
    <property type="term" value="F:tRNA(Ser) (uridine(44)-2'-O-)-methyltransferase activity"/>
    <property type="evidence" value="ECO:0007669"/>
    <property type="project" value="UniProtKB-EC"/>
</dbReference>
<dbReference type="InParanoid" id="A0A1V8T676"/>
<dbReference type="PANTHER" id="PTHR21210:SF0">
    <property type="entry name" value="TRNA (URACIL-O(2)-)-METHYLTRANSFERASE-RELATED"/>
    <property type="match status" value="1"/>
</dbReference>
<evidence type="ECO:0000256" key="5">
    <source>
        <dbReference type="ARBA" id="ARBA00022490"/>
    </source>
</evidence>
<comment type="function">
    <text evidence="11">Adenosyl-L-methionine (AdoMet)-dependent tRNA (uracil-O(2)-)-methyltransferase.</text>
</comment>
<dbReference type="PANTHER" id="PTHR21210">
    <property type="entry name" value="TRNA (URACIL-O(2)-)-METHYLTRANSFERASE-RELATED"/>
    <property type="match status" value="1"/>
</dbReference>
<dbReference type="OrthoDB" id="10047021at2759"/>
<keyword evidence="8 11" id="KW-0949">S-adenosyl-L-methionine</keyword>
<dbReference type="Proteomes" id="UP000192596">
    <property type="component" value="Unassembled WGS sequence"/>
</dbReference>
<evidence type="ECO:0000256" key="11">
    <source>
        <dbReference type="RuleBase" id="RU368004"/>
    </source>
</evidence>
<dbReference type="GO" id="GO:0030488">
    <property type="term" value="P:tRNA methylation"/>
    <property type="evidence" value="ECO:0007669"/>
    <property type="project" value="UniProtKB-UniRule"/>
</dbReference>
<protein>
    <recommendedName>
        <fullName evidence="4 11">tRNA (uracil-O(2)-)-methyltransferase</fullName>
        <ecNumber evidence="3 11">2.1.1.211</ecNumber>
    </recommendedName>
</protein>
<dbReference type="InterPro" id="IPR011671">
    <property type="entry name" value="tRNA_uracil_MeTrfase"/>
</dbReference>